<protein>
    <submittedName>
        <fullName evidence="2">Uncharacterized protein</fullName>
    </submittedName>
</protein>
<dbReference type="AlphaFoldDB" id="A0A7J7KHE0"/>
<evidence type="ECO:0000313" key="2">
    <source>
        <dbReference type="EMBL" id="KAF6037068.1"/>
    </source>
</evidence>
<organism evidence="2 3">
    <name type="scientific">Bugula neritina</name>
    <name type="common">Brown bryozoan</name>
    <name type="synonym">Sertularia neritina</name>
    <dbReference type="NCBI Taxonomy" id="10212"/>
    <lineage>
        <taxon>Eukaryota</taxon>
        <taxon>Metazoa</taxon>
        <taxon>Spiralia</taxon>
        <taxon>Lophotrochozoa</taxon>
        <taxon>Bryozoa</taxon>
        <taxon>Gymnolaemata</taxon>
        <taxon>Cheilostomatida</taxon>
        <taxon>Flustrina</taxon>
        <taxon>Buguloidea</taxon>
        <taxon>Bugulidae</taxon>
        <taxon>Bugula</taxon>
    </lineage>
</organism>
<dbReference type="EMBL" id="VXIV02000630">
    <property type="protein sequence ID" value="KAF6037068.1"/>
    <property type="molecule type" value="Genomic_DNA"/>
</dbReference>
<reference evidence="2" key="1">
    <citation type="submission" date="2020-06" db="EMBL/GenBank/DDBJ databases">
        <title>Draft genome of Bugula neritina, a colonial animal packing powerful symbionts and potential medicines.</title>
        <authorList>
            <person name="Rayko M."/>
        </authorList>
    </citation>
    <scope>NUCLEOTIDE SEQUENCE [LARGE SCALE GENOMIC DNA]</scope>
    <source>
        <strain evidence="2">Kwan_BN1</strain>
    </source>
</reference>
<sequence>MKRKLIEPLNDPCRVVLKRFKEKRTKILKQSLKKLKDIPDAEQCLRQAVLIRNTFIRAKDLSPKTFERQLPTLTAESLDQDNSDLLIDLEPVEKQMTDSNGNSSSYSEQSHYVSTERSQCGSSKDLQMDSRQLVAVS</sequence>
<comment type="caution">
    <text evidence="2">The sequence shown here is derived from an EMBL/GenBank/DDBJ whole genome shotgun (WGS) entry which is preliminary data.</text>
</comment>
<feature type="region of interest" description="Disordered" evidence="1">
    <location>
        <begin position="87"/>
        <end position="137"/>
    </location>
</feature>
<accession>A0A7J7KHE0</accession>
<evidence type="ECO:0000256" key="1">
    <source>
        <dbReference type="SAM" id="MobiDB-lite"/>
    </source>
</evidence>
<gene>
    <name evidence="2" type="ORF">EB796_004629</name>
</gene>
<proteinExistence type="predicted"/>
<keyword evidence="3" id="KW-1185">Reference proteome</keyword>
<feature type="compositionally biased region" description="Polar residues" evidence="1">
    <location>
        <begin position="115"/>
        <end position="125"/>
    </location>
</feature>
<dbReference type="Proteomes" id="UP000593567">
    <property type="component" value="Unassembled WGS sequence"/>
</dbReference>
<feature type="compositionally biased region" description="Low complexity" evidence="1">
    <location>
        <begin position="99"/>
        <end position="113"/>
    </location>
</feature>
<name>A0A7J7KHE0_BUGNE</name>
<evidence type="ECO:0000313" key="3">
    <source>
        <dbReference type="Proteomes" id="UP000593567"/>
    </source>
</evidence>